<sequence length="134" mass="13890">MAIALPLIAQLVAPLQSAVEWLSGASTTAAANDAEHDAANGAATGAHSGNTSDARPLSRPTRPGPKRAFMQRPTRTWSGPTRAPQPQPQRSVRVVRVVDDRAAAGSVAGRMVISGRLADVCAELDRLAATEMAA</sequence>
<comment type="caution">
    <text evidence="2">The sequence shown here is derived from an EMBL/GenBank/DDBJ whole genome shotgun (WGS) entry which is preliminary data.</text>
</comment>
<name>A0A936ZQ50_9BURK</name>
<dbReference type="Proteomes" id="UP000613011">
    <property type="component" value="Unassembled WGS sequence"/>
</dbReference>
<organism evidence="2 3">
    <name type="scientific">Ramlibacter aurantiacus</name>
    <dbReference type="NCBI Taxonomy" id="2801330"/>
    <lineage>
        <taxon>Bacteria</taxon>
        <taxon>Pseudomonadati</taxon>
        <taxon>Pseudomonadota</taxon>
        <taxon>Betaproteobacteria</taxon>
        <taxon>Burkholderiales</taxon>
        <taxon>Comamonadaceae</taxon>
        <taxon>Ramlibacter</taxon>
    </lineage>
</organism>
<proteinExistence type="predicted"/>
<accession>A0A936ZQ50</accession>
<gene>
    <name evidence="2" type="ORF">JI739_01200</name>
</gene>
<keyword evidence="3" id="KW-1185">Reference proteome</keyword>
<dbReference type="EMBL" id="JAEQNA010000001">
    <property type="protein sequence ID" value="MBL0418950.1"/>
    <property type="molecule type" value="Genomic_DNA"/>
</dbReference>
<protein>
    <submittedName>
        <fullName evidence="2">Uncharacterized protein</fullName>
    </submittedName>
</protein>
<feature type="region of interest" description="Disordered" evidence="1">
    <location>
        <begin position="28"/>
        <end position="91"/>
    </location>
</feature>
<evidence type="ECO:0000313" key="2">
    <source>
        <dbReference type="EMBL" id="MBL0418950.1"/>
    </source>
</evidence>
<dbReference type="AlphaFoldDB" id="A0A936ZQ50"/>
<feature type="compositionally biased region" description="Low complexity" evidence="1">
    <location>
        <begin position="82"/>
        <end position="91"/>
    </location>
</feature>
<evidence type="ECO:0000313" key="3">
    <source>
        <dbReference type="Proteomes" id="UP000613011"/>
    </source>
</evidence>
<dbReference type="RefSeq" id="WP_201682015.1">
    <property type="nucleotide sequence ID" value="NZ_JAEQNA010000001.1"/>
</dbReference>
<evidence type="ECO:0000256" key="1">
    <source>
        <dbReference type="SAM" id="MobiDB-lite"/>
    </source>
</evidence>
<reference evidence="2" key="1">
    <citation type="submission" date="2021-01" db="EMBL/GenBank/DDBJ databases">
        <title>Ramlibacter sp. strain AW1 16S ribosomal RNA gene Genome sequencing and assembly.</title>
        <authorList>
            <person name="Kang M."/>
        </authorList>
    </citation>
    <scope>NUCLEOTIDE SEQUENCE</scope>
    <source>
        <strain evidence="2">AW1</strain>
    </source>
</reference>